<protein>
    <submittedName>
        <fullName evidence="2">Serine/threonine protein kinase</fullName>
    </submittedName>
</protein>
<keyword evidence="2" id="KW-0808">Transferase</keyword>
<organism evidence="2 3">
    <name type="scientific">Thermomonospora curvata (strain ATCC 19995 / DSM 43183 / JCM 3096 / KCTC 9072 / NBRC 15933 / NCIMB 10081 / Henssen B9)</name>
    <dbReference type="NCBI Taxonomy" id="471852"/>
    <lineage>
        <taxon>Bacteria</taxon>
        <taxon>Bacillati</taxon>
        <taxon>Actinomycetota</taxon>
        <taxon>Actinomycetes</taxon>
        <taxon>Streptosporangiales</taxon>
        <taxon>Thermomonosporaceae</taxon>
        <taxon>Thermomonospora</taxon>
    </lineage>
</organism>
<dbReference type="PROSITE" id="PS50011">
    <property type="entry name" value="PROTEIN_KINASE_DOM"/>
    <property type="match status" value="1"/>
</dbReference>
<dbReference type="HOGENOM" id="CLU_1119729_0_0_11"/>
<dbReference type="SUPFAM" id="SSF56112">
    <property type="entry name" value="Protein kinase-like (PK-like)"/>
    <property type="match status" value="1"/>
</dbReference>
<dbReference type="Gene3D" id="1.10.510.10">
    <property type="entry name" value="Transferase(Phosphotransferase) domain 1"/>
    <property type="match status" value="1"/>
</dbReference>
<dbReference type="EMBL" id="CP001738">
    <property type="protein sequence ID" value="ACY96988.1"/>
    <property type="molecule type" value="Genomic_DNA"/>
</dbReference>
<evidence type="ECO:0000313" key="3">
    <source>
        <dbReference type="Proteomes" id="UP000001918"/>
    </source>
</evidence>
<dbReference type="InterPro" id="IPR000719">
    <property type="entry name" value="Prot_kinase_dom"/>
</dbReference>
<sequence length="248" mass="27081">MHSDLYSLGCVLHELLTGRRPFSGATVFALARQHEELESTLLRELRPDADPALERLVLDLLENVPTAAPPTETPPPDKNRPQQAADLLSRQVEKSGCSLGFDHARTLDVRLELADVLCEGGEYQRAASAYQGLVGDLAACHGRDSEPVLRCRLQEATCHAVLGETGVALREMEALLADQRRILGEDDERTLDLRRQIGMLHMGAGDTAQAHRVLSDLLTDIEHLHGPSHSLAEGVHNLLSDLSGDSGW</sequence>
<dbReference type="Gene3D" id="1.25.40.10">
    <property type="entry name" value="Tetratricopeptide repeat domain"/>
    <property type="match status" value="1"/>
</dbReference>
<dbReference type="GO" id="GO:0004674">
    <property type="term" value="F:protein serine/threonine kinase activity"/>
    <property type="evidence" value="ECO:0007669"/>
    <property type="project" value="UniProtKB-KW"/>
</dbReference>
<dbReference type="SUPFAM" id="SSF48452">
    <property type="entry name" value="TPR-like"/>
    <property type="match status" value="1"/>
</dbReference>
<accession>D1AA52</accession>
<dbReference type="GO" id="GO:0005524">
    <property type="term" value="F:ATP binding"/>
    <property type="evidence" value="ECO:0007669"/>
    <property type="project" value="InterPro"/>
</dbReference>
<dbReference type="Proteomes" id="UP000001918">
    <property type="component" value="Chromosome"/>
</dbReference>
<dbReference type="InterPro" id="IPR011990">
    <property type="entry name" value="TPR-like_helical_dom_sf"/>
</dbReference>
<gene>
    <name evidence="2" type="ordered locus">Tcur_1407</name>
</gene>
<keyword evidence="3" id="KW-1185">Reference proteome</keyword>
<name>D1AA52_THECD</name>
<dbReference type="AlphaFoldDB" id="D1AA52"/>
<keyword evidence="2" id="KW-0418">Kinase</keyword>
<reference evidence="2 3" key="1">
    <citation type="journal article" date="2011" name="Stand. Genomic Sci.">
        <title>Complete genome sequence of Thermomonospora curvata type strain (B9).</title>
        <authorList>
            <person name="Chertkov O."/>
            <person name="Sikorski J."/>
            <person name="Nolan M."/>
            <person name="Lapidus A."/>
            <person name="Lucas S."/>
            <person name="Del Rio T.G."/>
            <person name="Tice H."/>
            <person name="Cheng J.F."/>
            <person name="Goodwin L."/>
            <person name="Pitluck S."/>
            <person name="Liolios K."/>
            <person name="Ivanova N."/>
            <person name="Mavromatis K."/>
            <person name="Mikhailova N."/>
            <person name="Ovchinnikova G."/>
            <person name="Pati A."/>
            <person name="Chen A."/>
            <person name="Palaniappan K."/>
            <person name="Djao O.D."/>
            <person name="Land M."/>
            <person name="Hauser L."/>
            <person name="Chang Y.J."/>
            <person name="Jeffries C.D."/>
            <person name="Brettin T."/>
            <person name="Han C."/>
            <person name="Detter J.C."/>
            <person name="Rohde M."/>
            <person name="Goker M."/>
            <person name="Woyke T."/>
            <person name="Bristow J."/>
            <person name="Eisen J.A."/>
            <person name="Markowitz V."/>
            <person name="Hugenholtz P."/>
            <person name="Klenk H.P."/>
            <person name="Kyrpides N.C."/>
        </authorList>
    </citation>
    <scope>NUCLEOTIDE SEQUENCE [LARGE SCALE GENOMIC DNA]</scope>
    <source>
        <strain evidence="3">ATCC 19995 / DSM 43183 / JCM 3096 / KCTC 9072 / NBRC 15933 / NCIMB 10081 / Henssen B9</strain>
    </source>
</reference>
<dbReference type="RefSeq" id="WP_012851772.1">
    <property type="nucleotide sequence ID" value="NC_013510.1"/>
</dbReference>
<keyword evidence="2" id="KW-0723">Serine/threonine-protein kinase</keyword>
<evidence type="ECO:0000259" key="1">
    <source>
        <dbReference type="PROSITE" id="PS50011"/>
    </source>
</evidence>
<dbReference type="KEGG" id="tcu:Tcur_1407"/>
<evidence type="ECO:0000313" key="2">
    <source>
        <dbReference type="EMBL" id="ACY96988.1"/>
    </source>
</evidence>
<proteinExistence type="predicted"/>
<dbReference type="eggNOG" id="COG0515">
    <property type="taxonomic scope" value="Bacteria"/>
</dbReference>
<dbReference type="STRING" id="471852.Tcur_1407"/>
<feature type="domain" description="Protein kinase" evidence="1">
    <location>
        <begin position="1"/>
        <end position="88"/>
    </location>
</feature>
<dbReference type="OrthoDB" id="9762169at2"/>
<dbReference type="InterPro" id="IPR011009">
    <property type="entry name" value="Kinase-like_dom_sf"/>
</dbReference>